<keyword evidence="2" id="KW-1185">Reference proteome</keyword>
<evidence type="ECO:0000313" key="1">
    <source>
        <dbReference type="EMBL" id="BDD08148.1"/>
    </source>
</evidence>
<dbReference type="RefSeq" id="WP_338393425.1">
    <property type="nucleotide sequence ID" value="NZ_AP025314.1"/>
</dbReference>
<accession>A0AAU9CJJ4</accession>
<proteinExistence type="predicted"/>
<evidence type="ECO:0000313" key="2">
    <source>
        <dbReference type="Proteomes" id="UP001348817"/>
    </source>
</evidence>
<dbReference type="EMBL" id="AP025314">
    <property type="protein sequence ID" value="BDD08148.1"/>
    <property type="molecule type" value="Genomic_DNA"/>
</dbReference>
<dbReference type="KEGG" id="fax:FUAX_05800"/>
<sequence length="74" mass="8272">MKSKKLGGAVKFLLALAGLFVIACWVIPAVNRSAPFREVTDFSREKDFNTGGLFYTDVEETGQADATLRDRKRF</sequence>
<dbReference type="PROSITE" id="PS51257">
    <property type="entry name" value="PROKAR_LIPOPROTEIN"/>
    <property type="match status" value="1"/>
</dbReference>
<organism evidence="1 2">
    <name type="scientific">Fulvitalea axinellae</name>
    <dbReference type="NCBI Taxonomy" id="1182444"/>
    <lineage>
        <taxon>Bacteria</taxon>
        <taxon>Pseudomonadati</taxon>
        <taxon>Bacteroidota</taxon>
        <taxon>Cytophagia</taxon>
        <taxon>Cytophagales</taxon>
        <taxon>Persicobacteraceae</taxon>
        <taxon>Fulvitalea</taxon>
    </lineage>
</organism>
<protein>
    <submittedName>
        <fullName evidence="1">Uncharacterized protein</fullName>
    </submittedName>
</protein>
<gene>
    <name evidence="1" type="ORF">FUAX_05800</name>
</gene>
<dbReference type="Proteomes" id="UP001348817">
    <property type="component" value="Chromosome"/>
</dbReference>
<name>A0AAU9CJJ4_9BACT</name>
<dbReference type="AlphaFoldDB" id="A0AAU9CJJ4"/>
<reference evidence="1 2" key="1">
    <citation type="submission" date="2021-12" db="EMBL/GenBank/DDBJ databases">
        <title>Genome sequencing of bacteria with rrn-lacking chromosome and rrn-plasmid.</title>
        <authorList>
            <person name="Anda M."/>
            <person name="Iwasaki W."/>
        </authorList>
    </citation>
    <scope>NUCLEOTIDE SEQUENCE [LARGE SCALE GENOMIC DNA]</scope>
    <source>
        <strain evidence="1 2">DSM 100852</strain>
    </source>
</reference>